<dbReference type="GO" id="GO:0016020">
    <property type="term" value="C:membrane"/>
    <property type="evidence" value="ECO:0007669"/>
    <property type="project" value="InterPro"/>
</dbReference>
<dbReference type="SMART" id="SM00244">
    <property type="entry name" value="PHB"/>
    <property type="match status" value="1"/>
</dbReference>
<protein>
    <submittedName>
        <fullName evidence="2">Prohibitin family protein</fullName>
    </submittedName>
</protein>
<dbReference type="EMBL" id="DVOL01000069">
    <property type="protein sequence ID" value="HIV11035.1"/>
    <property type="molecule type" value="Genomic_DNA"/>
</dbReference>
<dbReference type="InterPro" id="IPR036013">
    <property type="entry name" value="Band_7/SPFH_dom_sf"/>
</dbReference>
<dbReference type="Proteomes" id="UP000823960">
    <property type="component" value="Unassembled WGS sequence"/>
</dbReference>
<name>A0A9D1T413_9FIRM</name>
<comment type="caution">
    <text evidence="2">The sequence shown here is derived from an EMBL/GenBank/DDBJ whole genome shotgun (WGS) entry which is preliminary data.</text>
</comment>
<dbReference type="PANTHER" id="PTHR23222">
    <property type="entry name" value="PROHIBITIN"/>
    <property type="match status" value="1"/>
</dbReference>
<feature type="domain" description="Band 7" evidence="1">
    <location>
        <begin position="25"/>
        <end position="186"/>
    </location>
</feature>
<dbReference type="PANTHER" id="PTHR23222:SF0">
    <property type="entry name" value="PROHIBITIN 1"/>
    <property type="match status" value="1"/>
</dbReference>
<accession>A0A9D1T413</accession>
<reference evidence="2" key="1">
    <citation type="submission" date="2020-10" db="EMBL/GenBank/DDBJ databases">
        <authorList>
            <person name="Gilroy R."/>
        </authorList>
    </citation>
    <scope>NUCLEOTIDE SEQUENCE</scope>
    <source>
        <strain evidence="2">1370</strain>
    </source>
</reference>
<dbReference type="CDD" id="cd03401">
    <property type="entry name" value="SPFH_prohibitin"/>
    <property type="match status" value="1"/>
</dbReference>
<dbReference type="PRINTS" id="PR00679">
    <property type="entry name" value="PROHIBITIN"/>
</dbReference>
<dbReference type="SUPFAM" id="SSF117892">
    <property type="entry name" value="Band 7/SPFH domain"/>
    <property type="match status" value="1"/>
</dbReference>
<proteinExistence type="predicted"/>
<evidence type="ECO:0000313" key="3">
    <source>
        <dbReference type="Proteomes" id="UP000823960"/>
    </source>
</evidence>
<evidence type="ECO:0000259" key="1">
    <source>
        <dbReference type="SMART" id="SM00244"/>
    </source>
</evidence>
<evidence type="ECO:0000313" key="2">
    <source>
        <dbReference type="EMBL" id="HIV11035.1"/>
    </source>
</evidence>
<dbReference type="InterPro" id="IPR000163">
    <property type="entry name" value="Prohibitin"/>
</dbReference>
<reference evidence="2" key="2">
    <citation type="journal article" date="2021" name="PeerJ">
        <title>Extensive microbial diversity within the chicken gut microbiome revealed by metagenomics and culture.</title>
        <authorList>
            <person name="Gilroy R."/>
            <person name="Ravi A."/>
            <person name="Getino M."/>
            <person name="Pursley I."/>
            <person name="Horton D.L."/>
            <person name="Alikhan N.F."/>
            <person name="Baker D."/>
            <person name="Gharbi K."/>
            <person name="Hall N."/>
            <person name="Watson M."/>
            <person name="Adriaenssens E.M."/>
            <person name="Foster-Nyarko E."/>
            <person name="Jarju S."/>
            <person name="Secka A."/>
            <person name="Antonio M."/>
            <person name="Oren A."/>
            <person name="Chaudhuri R.R."/>
            <person name="La Ragione R."/>
            <person name="Hildebrand F."/>
            <person name="Pallen M.J."/>
        </authorList>
    </citation>
    <scope>NUCLEOTIDE SEQUENCE</scope>
    <source>
        <strain evidence="2">1370</strain>
    </source>
</reference>
<sequence length="280" mass="30731">MSKILNKKVILTAVVVLVLAIVGFSSLTIVEAGHTGVVVTLGRVEERVLQEGLHLKLPFIQEVVKIDNRITKREISTEAFSKDLQTVETTLAINYRVDTSMSYSIYKNIGRNYETVLIDPAVNEVLKATTALYTAEESVTNRTLVSEGLIKGLNDKLNETGLYITDVNIINFDFSEAYVTAIEEKQVAQQQLLKAETEKQTKITNAEADAEATKIRAEAEAEANRILAQSITDALVEYNKIEKWNGELPIVSGGASSFVDLTGILESEKSQGLSGEAFSE</sequence>
<dbReference type="InterPro" id="IPR001107">
    <property type="entry name" value="Band_7"/>
</dbReference>
<dbReference type="Gene3D" id="3.30.479.30">
    <property type="entry name" value="Band 7 domain"/>
    <property type="match status" value="1"/>
</dbReference>
<dbReference type="AlphaFoldDB" id="A0A9D1T413"/>
<dbReference type="Pfam" id="PF01145">
    <property type="entry name" value="Band_7"/>
    <property type="match status" value="1"/>
</dbReference>
<gene>
    <name evidence="2" type="ORF">IAD28_05035</name>
</gene>
<organism evidence="2 3">
    <name type="scientific">Candidatus Faeciplasma avium</name>
    <dbReference type="NCBI Taxonomy" id="2840798"/>
    <lineage>
        <taxon>Bacteria</taxon>
        <taxon>Bacillati</taxon>
        <taxon>Bacillota</taxon>
        <taxon>Clostridia</taxon>
        <taxon>Eubacteriales</taxon>
        <taxon>Oscillospiraceae</taxon>
        <taxon>Oscillospiraceae incertae sedis</taxon>
        <taxon>Candidatus Faeciplasma</taxon>
    </lineage>
</organism>